<evidence type="ECO:0000256" key="1">
    <source>
        <dbReference type="SAM" id="MobiDB-lite"/>
    </source>
</evidence>
<reference evidence="2 3" key="1">
    <citation type="submission" date="2015-08" db="EMBL/GenBank/DDBJ databases">
        <title>The genome of the Asian arowana (Scleropages formosus).</title>
        <authorList>
            <person name="Tan M.H."/>
            <person name="Gan H.M."/>
            <person name="Croft L.J."/>
            <person name="Austin C.M."/>
        </authorList>
    </citation>
    <scope>NUCLEOTIDE SEQUENCE [LARGE SCALE GENOMIC DNA]</scope>
    <source>
        <strain evidence="2">Aro1</strain>
    </source>
</reference>
<name>A0A0P7VRF4_SCLFO</name>
<feature type="non-terminal residue" evidence="2">
    <location>
        <position position="1"/>
    </location>
</feature>
<dbReference type="EMBL" id="JARO02001190">
    <property type="protein sequence ID" value="KPP76207.1"/>
    <property type="molecule type" value="Genomic_DNA"/>
</dbReference>
<dbReference type="Proteomes" id="UP000034805">
    <property type="component" value="Unassembled WGS sequence"/>
</dbReference>
<protein>
    <submittedName>
        <fullName evidence="2">Uncharacterized protein</fullName>
    </submittedName>
</protein>
<feature type="non-terminal residue" evidence="2">
    <location>
        <position position="190"/>
    </location>
</feature>
<comment type="caution">
    <text evidence="2">The sequence shown here is derived from an EMBL/GenBank/DDBJ whole genome shotgun (WGS) entry which is preliminary data.</text>
</comment>
<gene>
    <name evidence="2" type="ORF">Z043_104465</name>
</gene>
<feature type="region of interest" description="Disordered" evidence="1">
    <location>
        <begin position="87"/>
        <end position="190"/>
    </location>
</feature>
<evidence type="ECO:0000313" key="3">
    <source>
        <dbReference type="Proteomes" id="UP000034805"/>
    </source>
</evidence>
<accession>A0A0P7VRF4</accession>
<dbReference type="AlphaFoldDB" id="A0A0P7VRF4"/>
<feature type="region of interest" description="Disordered" evidence="1">
    <location>
        <begin position="1"/>
        <end position="60"/>
    </location>
</feature>
<sequence length="190" mass="20792">LSTSSSAPPAEQAPRTTRTSERRGAVNGKGSGYRPPLPHKPRVPPKPPHLQNPVKERSSPRGLFCLLRDSSDTKCWSSLWRLVELKKDGSPQKSKTLTGSPARRNIQKQQGTRQGSGISPATRQDADRQTSNGALVQMDGCERTSPLEGTEDPNIGTDKLVNGDINTEPSSRARTERRLSKEDAVETHHL</sequence>
<feature type="compositionally biased region" description="Basic and acidic residues" evidence="1">
    <location>
        <begin position="171"/>
        <end position="190"/>
    </location>
</feature>
<feature type="compositionally biased region" description="Polar residues" evidence="1">
    <location>
        <begin position="107"/>
        <end position="122"/>
    </location>
</feature>
<evidence type="ECO:0000313" key="2">
    <source>
        <dbReference type="EMBL" id="KPP76207.1"/>
    </source>
</evidence>
<proteinExistence type="predicted"/>
<organism evidence="2 3">
    <name type="scientific">Scleropages formosus</name>
    <name type="common">Asian bonytongue</name>
    <name type="synonym">Osteoglossum formosum</name>
    <dbReference type="NCBI Taxonomy" id="113540"/>
    <lineage>
        <taxon>Eukaryota</taxon>
        <taxon>Metazoa</taxon>
        <taxon>Chordata</taxon>
        <taxon>Craniata</taxon>
        <taxon>Vertebrata</taxon>
        <taxon>Euteleostomi</taxon>
        <taxon>Actinopterygii</taxon>
        <taxon>Neopterygii</taxon>
        <taxon>Teleostei</taxon>
        <taxon>Osteoglossocephala</taxon>
        <taxon>Osteoglossomorpha</taxon>
        <taxon>Osteoglossiformes</taxon>
        <taxon>Osteoglossidae</taxon>
        <taxon>Scleropages</taxon>
    </lineage>
</organism>